<dbReference type="InterPro" id="IPR001148">
    <property type="entry name" value="CA_dom"/>
</dbReference>
<dbReference type="EMBL" id="OUUW01000013">
    <property type="protein sequence ID" value="SPP88152.1"/>
    <property type="molecule type" value="Genomic_DNA"/>
</dbReference>
<evidence type="ECO:0000313" key="6">
    <source>
        <dbReference type="EMBL" id="SPP88152.1"/>
    </source>
</evidence>
<evidence type="ECO:0000313" key="7">
    <source>
        <dbReference type="Proteomes" id="UP000268350"/>
    </source>
</evidence>
<accession>A0A3B0K648</accession>
<evidence type="ECO:0000259" key="5">
    <source>
        <dbReference type="PROSITE" id="PS51144"/>
    </source>
</evidence>
<dbReference type="GO" id="GO:0008270">
    <property type="term" value="F:zinc ion binding"/>
    <property type="evidence" value="ECO:0007669"/>
    <property type="project" value="UniProtKB-UniRule"/>
</dbReference>
<evidence type="ECO:0000256" key="2">
    <source>
        <dbReference type="ARBA" id="ARBA00022723"/>
    </source>
</evidence>
<evidence type="ECO:0000256" key="3">
    <source>
        <dbReference type="ARBA" id="ARBA00022833"/>
    </source>
</evidence>
<comment type="cofactor">
    <cofactor evidence="4">
        <name>Zn(2+)</name>
        <dbReference type="ChEBI" id="CHEBI:29105"/>
    </cofactor>
</comment>
<proteinExistence type="inferred from homology"/>
<protein>
    <recommendedName>
        <fullName evidence="4">Carbonic anhydrase</fullName>
        <ecNumber evidence="4">4.2.1.1</ecNumber>
    </recommendedName>
</protein>
<dbReference type="PROSITE" id="PS51144">
    <property type="entry name" value="ALPHA_CA_2"/>
    <property type="match status" value="1"/>
</dbReference>
<reference evidence="7" key="1">
    <citation type="submission" date="2018-01" db="EMBL/GenBank/DDBJ databases">
        <authorList>
            <person name="Alioto T."/>
            <person name="Alioto T."/>
        </authorList>
    </citation>
    <scope>NUCLEOTIDE SEQUENCE [LARGE SCALE GENOMIC DNA]</scope>
</reference>
<dbReference type="SMART" id="SM01057">
    <property type="entry name" value="Carb_anhydrase"/>
    <property type="match status" value="1"/>
</dbReference>
<dbReference type="Pfam" id="PF00194">
    <property type="entry name" value="Carb_anhydrase"/>
    <property type="match status" value="1"/>
</dbReference>
<feature type="domain" description="Alpha-carbonic anhydrase" evidence="5">
    <location>
        <begin position="63"/>
        <end position="324"/>
    </location>
</feature>
<evidence type="ECO:0000256" key="1">
    <source>
        <dbReference type="ARBA" id="ARBA00010718"/>
    </source>
</evidence>
<dbReference type="SUPFAM" id="SSF51069">
    <property type="entry name" value="Carbonic anhydrase"/>
    <property type="match status" value="1"/>
</dbReference>
<dbReference type="PROSITE" id="PS00162">
    <property type="entry name" value="ALPHA_CA_1"/>
    <property type="match status" value="1"/>
</dbReference>
<comment type="similarity">
    <text evidence="1 4">Belongs to the alpha-carbonic anhydrase family.</text>
</comment>
<dbReference type="InterPro" id="IPR023561">
    <property type="entry name" value="Carbonic_anhydrase_a-class"/>
</dbReference>
<dbReference type="AlphaFoldDB" id="A0A3B0K648"/>
<dbReference type="InterPro" id="IPR018338">
    <property type="entry name" value="Carbonic_anhydrase_a-class_CS"/>
</dbReference>
<comment type="function">
    <text evidence="4">Reversible hydration of carbon dioxide.</text>
</comment>
<sequence length="327" mass="37793">MAQSAEKRAWISLEWHGSCLSSCIFRCVAIVRGWKMHFPAFNDFYQRLLFLLPFATNFGIQERSFDYNAPIEWKDAFPNCGGAEQSPIAISRYKVIPIGLPPLHFYRYDEPFDQLLSIHNNGHTVHFTIPTTIFGERPYVTGGLLQDFYEARDVHFHWGSQQSKGSEHLLNGRRYDLEMHIVHHNTKYISDEDARNNSDGLAVLAVLFKVERTGPTFYQPGLNEIFASLLHVGDFNSTYAPPVLMTLGSLLSNLDVRNFYSYKGSLTTPPCSPSVLWHVFAEVLPISHQDLPKFWQLRNRHGRPLLNNFRPLQSQESRQIFHRRPWL</sequence>
<name>A0A3B0K648_DROGU</name>
<dbReference type="STRING" id="7266.A0A3B0K648"/>
<dbReference type="PANTHER" id="PTHR18952">
    <property type="entry name" value="CARBONIC ANHYDRASE"/>
    <property type="match status" value="1"/>
</dbReference>
<dbReference type="OrthoDB" id="429145at2759"/>
<keyword evidence="4" id="KW-0456">Lyase</keyword>
<keyword evidence="3 4" id="KW-0862">Zinc</keyword>
<dbReference type="InterPro" id="IPR036398">
    <property type="entry name" value="CA_dom_sf"/>
</dbReference>
<organism evidence="6 7">
    <name type="scientific">Drosophila guanche</name>
    <name type="common">Fruit fly</name>
    <dbReference type="NCBI Taxonomy" id="7266"/>
    <lineage>
        <taxon>Eukaryota</taxon>
        <taxon>Metazoa</taxon>
        <taxon>Ecdysozoa</taxon>
        <taxon>Arthropoda</taxon>
        <taxon>Hexapoda</taxon>
        <taxon>Insecta</taxon>
        <taxon>Pterygota</taxon>
        <taxon>Neoptera</taxon>
        <taxon>Endopterygota</taxon>
        <taxon>Diptera</taxon>
        <taxon>Brachycera</taxon>
        <taxon>Muscomorpha</taxon>
        <taxon>Ephydroidea</taxon>
        <taxon>Drosophilidae</taxon>
        <taxon>Drosophila</taxon>
        <taxon>Sophophora</taxon>
    </lineage>
</organism>
<dbReference type="PANTHER" id="PTHR18952:SF137">
    <property type="entry name" value="CARBONIC ANHYDRASE"/>
    <property type="match status" value="1"/>
</dbReference>
<comment type="catalytic activity">
    <reaction evidence="4">
        <text>hydrogencarbonate + H(+) = CO2 + H2O</text>
        <dbReference type="Rhea" id="RHEA:10748"/>
        <dbReference type="ChEBI" id="CHEBI:15377"/>
        <dbReference type="ChEBI" id="CHEBI:15378"/>
        <dbReference type="ChEBI" id="CHEBI:16526"/>
        <dbReference type="ChEBI" id="CHEBI:17544"/>
        <dbReference type="EC" id="4.2.1.1"/>
    </reaction>
</comment>
<dbReference type="GO" id="GO:0005737">
    <property type="term" value="C:cytoplasm"/>
    <property type="evidence" value="ECO:0007669"/>
    <property type="project" value="TreeGrafter"/>
</dbReference>
<dbReference type="Proteomes" id="UP000268350">
    <property type="component" value="Unassembled WGS sequence"/>
</dbReference>
<dbReference type="EC" id="4.2.1.1" evidence="4"/>
<gene>
    <name evidence="6" type="ORF">DGUA_6G015982</name>
</gene>
<keyword evidence="2 4" id="KW-0479">Metal-binding</keyword>
<dbReference type="GO" id="GO:0004089">
    <property type="term" value="F:carbonate dehydratase activity"/>
    <property type="evidence" value="ECO:0007669"/>
    <property type="project" value="UniProtKB-UniRule"/>
</dbReference>
<dbReference type="CDD" id="cd00326">
    <property type="entry name" value="alpha_CA"/>
    <property type="match status" value="1"/>
</dbReference>
<dbReference type="Gene3D" id="3.10.200.10">
    <property type="entry name" value="Alpha carbonic anhydrase"/>
    <property type="match status" value="1"/>
</dbReference>
<evidence type="ECO:0000256" key="4">
    <source>
        <dbReference type="RuleBase" id="RU367011"/>
    </source>
</evidence>
<keyword evidence="7" id="KW-1185">Reference proteome</keyword>